<dbReference type="AlphaFoldDB" id="A0A370E0N2"/>
<dbReference type="Gene3D" id="3.40.190.10">
    <property type="entry name" value="Periplasmic binding protein-like II"/>
    <property type="match status" value="2"/>
</dbReference>
<comment type="caution">
    <text evidence="7">The sequence shown here is derived from an EMBL/GenBank/DDBJ whole genome shotgun (WGS) entry which is preliminary data.</text>
</comment>
<dbReference type="CDD" id="cd01009">
    <property type="entry name" value="PBP2_YfhD_N"/>
    <property type="match status" value="1"/>
</dbReference>
<gene>
    <name evidence="7" type="ORF">DIZ79_02130</name>
</gene>
<evidence type="ECO:0000313" key="8">
    <source>
        <dbReference type="Proteomes" id="UP000255508"/>
    </source>
</evidence>
<dbReference type="EMBL" id="QFXD01000040">
    <property type="protein sequence ID" value="RDH92889.1"/>
    <property type="molecule type" value="Genomic_DNA"/>
</dbReference>
<dbReference type="PANTHER" id="PTHR35936:SF19">
    <property type="entry name" value="AMINO-ACID-BINDING PROTEIN YXEM-RELATED"/>
    <property type="match status" value="1"/>
</dbReference>
<dbReference type="Gene3D" id="1.10.530.10">
    <property type="match status" value="1"/>
</dbReference>
<dbReference type="SUPFAM" id="SSF53955">
    <property type="entry name" value="Lysozyme-like"/>
    <property type="match status" value="1"/>
</dbReference>
<dbReference type="GO" id="GO:0009279">
    <property type="term" value="C:cell outer membrane"/>
    <property type="evidence" value="ECO:0007669"/>
    <property type="project" value="UniProtKB-SubCell"/>
</dbReference>
<dbReference type="SMART" id="SM00062">
    <property type="entry name" value="PBPb"/>
    <property type="match status" value="1"/>
</dbReference>
<feature type="compositionally biased region" description="Polar residues" evidence="5">
    <location>
        <begin position="499"/>
        <end position="517"/>
    </location>
</feature>
<evidence type="ECO:0000256" key="4">
    <source>
        <dbReference type="ARBA" id="ARBA00023237"/>
    </source>
</evidence>
<feature type="region of interest" description="Disordered" evidence="5">
    <location>
        <begin position="490"/>
        <end position="528"/>
    </location>
</feature>
<dbReference type="InterPro" id="IPR008258">
    <property type="entry name" value="Transglycosylase_SLT_dom_1"/>
</dbReference>
<evidence type="ECO:0000259" key="6">
    <source>
        <dbReference type="SMART" id="SM00062"/>
    </source>
</evidence>
<protein>
    <submittedName>
        <fullName evidence="7">Lytic transglycosylase F</fullName>
    </submittedName>
</protein>
<feature type="domain" description="Solute-binding protein family 3/N-terminal" evidence="6">
    <location>
        <begin position="63"/>
        <end position="303"/>
    </location>
</feature>
<dbReference type="PANTHER" id="PTHR35936">
    <property type="entry name" value="MEMBRANE-BOUND LYTIC MUREIN TRANSGLYCOSYLASE F"/>
    <property type="match status" value="1"/>
</dbReference>
<comment type="similarity">
    <text evidence="2">Belongs to the bacterial solute-binding protein 3 family.</text>
</comment>
<evidence type="ECO:0000256" key="2">
    <source>
        <dbReference type="ARBA" id="ARBA00010333"/>
    </source>
</evidence>
<reference evidence="7 8" key="1">
    <citation type="journal article" date="2018" name="ISME J.">
        <title>Endosymbiont genomes yield clues of tubeworm success.</title>
        <authorList>
            <person name="Li Y."/>
            <person name="Liles M.R."/>
            <person name="Halanych K.M."/>
        </authorList>
    </citation>
    <scope>NUCLEOTIDE SEQUENCE [LARGE SCALE GENOMIC DNA]</scope>
    <source>
        <strain evidence="7">A1422</strain>
    </source>
</reference>
<comment type="subcellular location">
    <subcellularLocation>
        <location evidence="1">Cell outer membrane</location>
        <topology evidence="1">Peripheral membrane protein</topology>
    </subcellularLocation>
</comment>
<keyword evidence="4" id="KW-0472">Membrane</keyword>
<dbReference type="Pfam" id="PF00497">
    <property type="entry name" value="SBP_bac_3"/>
    <property type="match status" value="1"/>
</dbReference>
<keyword evidence="4" id="KW-0998">Cell outer membrane</keyword>
<dbReference type="InterPro" id="IPR023346">
    <property type="entry name" value="Lysozyme-like_dom_sf"/>
</dbReference>
<dbReference type="SUPFAM" id="SSF53850">
    <property type="entry name" value="Periplasmic binding protein-like II"/>
    <property type="match status" value="1"/>
</dbReference>
<keyword evidence="3" id="KW-0732">Signal</keyword>
<organism evidence="7 8">
    <name type="scientific">endosymbiont of Lamellibrachia luymesi</name>
    <dbReference type="NCBI Taxonomy" id="2200907"/>
    <lineage>
        <taxon>Bacteria</taxon>
        <taxon>Pseudomonadati</taxon>
        <taxon>Pseudomonadota</taxon>
        <taxon>Gammaproteobacteria</taxon>
        <taxon>sulfur-oxidizing symbionts</taxon>
    </lineage>
</organism>
<evidence type="ECO:0000256" key="5">
    <source>
        <dbReference type="SAM" id="MobiDB-lite"/>
    </source>
</evidence>
<accession>A0A370E0N2</accession>
<name>A0A370E0N2_9GAMM</name>
<proteinExistence type="inferred from homology"/>
<evidence type="ECO:0000256" key="1">
    <source>
        <dbReference type="ARBA" id="ARBA00004339"/>
    </source>
</evidence>
<evidence type="ECO:0000256" key="3">
    <source>
        <dbReference type="ARBA" id="ARBA00022729"/>
    </source>
</evidence>
<dbReference type="Proteomes" id="UP000255508">
    <property type="component" value="Unassembled WGS sequence"/>
</dbReference>
<dbReference type="InterPro" id="IPR001638">
    <property type="entry name" value="Solute-binding_3/MltF_N"/>
</dbReference>
<dbReference type="CDD" id="cd13403">
    <property type="entry name" value="MLTF-like"/>
    <property type="match status" value="1"/>
</dbReference>
<sequence>MESPTQTEPDQRNHKPVDIKQLVSLLLLFCLPLGLFAADGTSILETVTRQFSGDLDEMRTRAAIRVLVSHNRTGFFLHNGNRKGFEAELLEKYKEHLNKDNKRNQINIALVFIPVPFDQLLPALLSGKGDIAAAGLTITPDREKMVAFTKPYLPDVQEIIVAAKSAAPITSHNDLAGKTLHVLKGSSYATHLKQISHRFSKENRLPIKIIEVSEYLQTEDLLEMVNAGVVDYTVADDHIARIWSQVLKNIQLYPGHPIHSGSQLAWAVRKNNPKLLQSLNGYIGKIKKGSLLGNMMFKRYYEKTRWIKNPLEPNEHDRLNRVSSLFKKYAEQYDFDWLVIAAQAYQESGLDQRKRNPSGAIGIMQIRKATAADKHVAISDIEKLENNIHAGIKYMAWLRKHYFSDPSISPQDSVFFSLAAYNAGPAKVRKMRAKAAKMGLDRNRWFLNVEHAALRIVGQETVRYTRNIVKYYTAYRLAFDLHEATKKAKKQERGALSEHQVSNQKVTGPSLVNSTCMSAPKRPFATSP</sequence>
<dbReference type="Pfam" id="PF01464">
    <property type="entry name" value="SLT"/>
    <property type="match status" value="1"/>
</dbReference>
<evidence type="ECO:0000313" key="7">
    <source>
        <dbReference type="EMBL" id="RDH92889.1"/>
    </source>
</evidence>